<proteinExistence type="predicted"/>
<dbReference type="EMBL" id="GDQN01010975">
    <property type="protein sequence ID" value="JAT80079.1"/>
    <property type="molecule type" value="Transcribed_RNA"/>
</dbReference>
<dbReference type="AlphaFoldDB" id="A0A1E1VZH3"/>
<organism evidence="2">
    <name type="scientific">Pectinophora gossypiella</name>
    <name type="common">Cotton pink bollworm</name>
    <name type="synonym">Depressaria gossypiella</name>
    <dbReference type="NCBI Taxonomy" id="13191"/>
    <lineage>
        <taxon>Eukaryota</taxon>
        <taxon>Metazoa</taxon>
        <taxon>Ecdysozoa</taxon>
        <taxon>Arthropoda</taxon>
        <taxon>Hexapoda</taxon>
        <taxon>Insecta</taxon>
        <taxon>Pterygota</taxon>
        <taxon>Neoptera</taxon>
        <taxon>Endopterygota</taxon>
        <taxon>Lepidoptera</taxon>
        <taxon>Glossata</taxon>
        <taxon>Ditrysia</taxon>
        <taxon>Gelechioidea</taxon>
        <taxon>Gelechiidae</taxon>
        <taxon>Apatetrinae</taxon>
        <taxon>Pectinophora</taxon>
    </lineage>
</organism>
<gene>
    <name evidence="2" type="ORF">g.279</name>
</gene>
<reference evidence="2" key="1">
    <citation type="submission" date="2015-09" db="EMBL/GenBank/DDBJ databases">
        <title>De novo assembly of Pectinophora gossypiella (Pink Bollworm) gut transcriptome.</title>
        <authorList>
            <person name="Tassone E.E."/>
        </authorList>
    </citation>
    <scope>NUCLEOTIDE SEQUENCE</scope>
</reference>
<sequence length="104" mass="11536">PTKPTTASETFTQRDLAAKTASNLHKTNQKGNYEKSKVIILSDQYGKGVRNSLQVMLGDNYEVFSYCKPGAKLEEILNSCNTEISKLTQTDYVVLIGFSNDNNP</sequence>
<evidence type="ECO:0000256" key="1">
    <source>
        <dbReference type="SAM" id="MobiDB-lite"/>
    </source>
</evidence>
<name>A0A1E1VZH3_PECGO</name>
<evidence type="ECO:0000313" key="2">
    <source>
        <dbReference type="EMBL" id="JAT80079.1"/>
    </source>
</evidence>
<accession>A0A1E1VZH3</accession>
<feature type="non-terminal residue" evidence="2">
    <location>
        <position position="1"/>
    </location>
</feature>
<feature type="non-terminal residue" evidence="2">
    <location>
        <position position="104"/>
    </location>
</feature>
<protein>
    <submittedName>
        <fullName evidence="2">Uncharacterized protein</fullName>
    </submittedName>
</protein>
<feature type="region of interest" description="Disordered" evidence="1">
    <location>
        <begin position="1"/>
        <end position="27"/>
    </location>
</feature>
<feature type="compositionally biased region" description="Polar residues" evidence="1">
    <location>
        <begin position="1"/>
        <end position="13"/>
    </location>
</feature>